<proteinExistence type="predicted"/>
<protein>
    <submittedName>
        <fullName evidence="2">Uncharacterized protein</fullName>
    </submittedName>
</protein>
<keyword evidence="1" id="KW-0812">Transmembrane</keyword>
<dbReference type="KEGG" id="lalw:BTM29_09360"/>
<name>A0A1P8Q4J1_9LACO</name>
<evidence type="ECO:0000313" key="2">
    <source>
        <dbReference type="EMBL" id="APX72743.1"/>
    </source>
</evidence>
<dbReference type="EMBL" id="CP019323">
    <property type="protein sequence ID" value="APX72743.1"/>
    <property type="molecule type" value="Genomic_DNA"/>
</dbReference>
<keyword evidence="1" id="KW-0472">Membrane</keyword>
<dbReference type="AlphaFoldDB" id="A0A1P8Q4J1"/>
<feature type="transmembrane region" description="Helical" evidence="1">
    <location>
        <begin position="6"/>
        <end position="27"/>
    </location>
</feature>
<sequence>MLPFNEFTLAISAIIMVLTSIIGVVLLSTSVFKINSSLKQTVSTIEKFQRPFLTIKIANKHFKIKNTGKSQAVIDSITINDSDEMSGMENKSINPEQTMLIKHDFDNEENLSLEIIYHDENNTYKEDIDL</sequence>
<evidence type="ECO:0000256" key="1">
    <source>
        <dbReference type="SAM" id="Phobius"/>
    </source>
</evidence>
<organism evidence="2 3">
    <name type="scientific">Companilactobacillus allii</name>
    <dbReference type="NCBI Taxonomy" id="1847728"/>
    <lineage>
        <taxon>Bacteria</taxon>
        <taxon>Bacillati</taxon>
        <taxon>Bacillota</taxon>
        <taxon>Bacilli</taxon>
        <taxon>Lactobacillales</taxon>
        <taxon>Lactobacillaceae</taxon>
        <taxon>Companilactobacillus</taxon>
    </lineage>
</organism>
<reference evidence="3" key="1">
    <citation type="submission" date="2016-12" db="EMBL/GenBank/DDBJ databases">
        <authorList>
            <person name="Jung M.Y."/>
            <person name="Lee S.H."/>
        </authorList>
    </citation>
    <scope>NUCLEOTIDE SEQUENCE [LARGE SCALE GENOMIC DNA]</scope>
    <source>
        <strain evidence="3">WiKim39</strain>
    </source>
</reference>
<dbReference type="RefSeq" id="WP_076616575.1">
    <property type="nucleotide sequence ID" value="NZ_CP019323.1"/>
</dbReference>
<accession>A0A1P8Q4J1</accession>
<gene>
    <name evidence="2" type="ORF">BTM29_09360</name>
</gene>
<keyword evidence="1" id="KW-1133">Transmembrane helix</keyword>
<evidence type="ECO:0000313" key="3">
    <source>
        <dbReference type="Proteomes" id="UP000187499"/>
    </source>
</evidence>
<dbReference type="OrthoDB" id="2297014at2"/>
<dbReference type="Proteomes" id="UP000187499">
    <property type="component" value="Chromosome"/>
</dbReference>
<keyword evidence="3" id="KW-1185">Reference proteome</keyword>